<dbReference type="Pfam" id="PF18676">
    <property type="entry name" value="MBG_2"/>
    <property type="match status" value="7"/>
</dbReference>
<dbReference type="OrthoDB" id="218680at2"/>
<sequence>MNRTARHPNVAPTALAVAISLISVSLHAADLPTGGNIVGGSGSISQDGNSLNVQQNSDKLITNWDSFDIGAGNTVNFHQPGSDSVALNRVIGEDASAIYGNLNANGKVFLVNPNGVLFGQGAAVNVGSLVASTLSLSDEDFNDGDYQFQGDGNNAAVINRGTLNADQGAVALLGGQVSNHGIIQANQGTVALAAGDKITLDFAGDGLLNVTVDEGTLNALAENHQLVRANGGQVVMTANATNALLQTVVNNTGVIEAHTLDNQSGTIVLKGGFNGGTVNVAGTLDASAPNSGDGGFIDTSGAHVKIAGGTQVTTKANNGTTGEWLIDPTDFYITDSNDPQTASGIGAATLSANLENNNVTLATVDDGTEPGDMYVNGELSWDAATILELRAHRNLHINKAITAVNGHLRLNATSEVTADGAIDTASFALLRGTWKQLGPELPDFDTGIFYISTANSTFIRALGGSGATTDPYQLTDIYGVQGIATHNLLTKSFVLANDIDASGTINWAGGAGFVPISDNYNYFTGNFSGQGHVIRDLYIFRPTWTNVGLFGRADPGSSISNVGLENVNIVGGSYVGALAGYNAANISQTYATGTVTGRGDRVGGLIGSTAYAPNILNSWTDVTVSATGSQVGGLAGRTSGGVVANSFALGDVTGHDMVGGLVGNAISKYYGNYASGKVTGWSEVGGLLGSFAGGSPGDYDLANSYATGDVIGSGDSVGGLIGWNSLKVSNAYATGNVIGRNYVGGLVGQHSARQGNSYLTIESAYATGTVQANTSDVGALVGKSDAAITVSFFNQDKNPLLAAVGLGSSDGTTSLTTAQMMDLDSFSTAWGSAIDADGGTGSVWRIYDGSTTPLLRSFLTPLTIDGGNTTVTYNGLVQTGQWTASAEYDANLLLGNEIVGKKNVGSYELDLGGLYSSQQGYDLVVSNGTLTINKAKATVTANSGTTTYNGTEQSISGFTVDGLVNGEDESVVTGVTTSGGKGTNAGSYVLTVSGGSADNYELSFVNGALTINKAKAIVTANSGTTTYNGTEQSVSGFTVDGLVNGEDESVVAGVTTSGGKGTNAGSYVLTVSGGSADNYELSFVDGTLTINKAQATVTANSGTTTYNGTEQSVSGFTVNGLVNGEDESVVTGVTTSGGKGTNAGSYVLTVGGGSADNYELSFVNGTLTINKAQATVTANSGTTTYNGTEQSVSGFTVDGLVNGEDASVLTGVTTSGGKGTNAGSYVLTASGSDGNYELSFVDGALTINKAQATVTANSSTTTYSGTEQNGTGFTVNGLVNGEDQSVLSDVIVSGGGRNAGTYVLTASGTDGNYELSFVNGTLTINKAQATVTANSGTTTYNGTEQSVSGFTVDGLVNGEDQSVLTGVTTSGGKGTNAGSYVLTASGSDGNYELSFVDGALTINKAQATVTANSGTTTYNGTEQSVSGFTVDGLVNGEDASVLTGVTTSGGTGTNAGTYVLTASGSDGNYELTFVDGALTIDRKTITADIRALDKLFDGSLAATLEGVLNGTISGDDVALQLSGLFASLKPGENRVLIDASLTGADAGNYQLVAPDSVTASLLGFVQNEDYQSANVSQPPESRQLSAPGDTGYQLDVDEDALHLPMASR</sequence>
<dbReference type="InterPro" id="IPR012334">
    <property type="entry name" value="Pectin_lyas_fold"/>
</dbReference>
<organism evidence="7 8">
    <name type="scientific">Halopseudomonas oceani</name>
    <dbReference type="NCBI Taxonomy" id="1708783"/>
    <lineage>
        <taxon>Bacteria</taxon>
        <taxon>Pseudomonadati</taxon>
        <taxon>Pseudomonadota</taxon>
        <taxon>Gammaproteobacteria</taxon>
        <taxon>Pseudomonadales</taxon>
        <taxon>Pseudomonadaceae</taxon>
        <taxon>Halopseudomonas</taxon>
    </lineage>
</organism>
<proteinExistence type="predicted"/>
<keyword evidence="3 5" id="KW-0732">Signal</keyword>
<protein>
    <recommendedName>
        <fullName evidence="6">Filamentous haemagglutinin FhaB/tRNA nuclease CdiA-like TPS domain-containing protein</fullName>
    </recommendedName>
</protein>
<reference evidence="7 8" key="1">
    <citation type="submission" date="2018-01" db="EMBL/GenBank/DDBJ databases">
        <title>Draft genome of the type strain Pseudomonas oceani DSM 100277 isolated from the deep water in Okinawa trough, northwestern Pacific Ocean.</title>
        <authorList>
            <person name="Gomila M."/>
            <person name="Mulet M."/>
            <person name="Garcia-Valdes E."/>
            <person name="Lalucat J."/>
        </authorList>
    </citation>
    <scope>NUCLEOTIDE SEQUENCE [LARGE SCALE GENOMIC DNA]</scope>
    <source>
        <strain evidence="7 8">DSM 100277</strain>
    </source>
</reference>
<dbReference type="GO" id="GO:0005576">
    <property type="term" value="C:extracellular region"/>
    <property type="evidence" value="ECO:0007669"/>
    <property type="project" value="UniProtKB-SubCell"/>
</dbReference>
<dbReference type="RefSeq" id="WP_104738850.1">
    <property type="nucleotide sequence ID" value="NZ_BMHR01000012.1"/>
</dbReference>
<keyword evidence="8" id="KW-1185">Reference proteome</keyword>
<evidence type="ECO:0000313" key="8">
    <source>
        <dbReference type="Proteomes" id="UP000243451"/>
    </source>
</evidence>
<evidence type="ECO:0000313" key="7">
    <source>
        <dbReference type="EMBL" id="POB02536.1"/>
    </source>
</evidence>
<feature type="signal peptide" evidence="5">
    <location>
        <begin position="1"/>
        <end position="28"/>
    </location>
</feature>
<dbReference type="PANTHER" id="PTHR12338:SF8">
    <property type="entry name" value="HEME_HEMOPEXIN-BINDING PROTEIN"/>
    <property type="match status" value="1"/>
</dbReference>
<name>A0A2P4ETB7_9GAMM</name>
<dbReference type="NCBIfam" id="TIGR01901">
    <property type="entry name" value="adhes_NPXG"/>
    <property type="match status" value="1"/>
</dbReference>
<gene>
    <name evidence="7" type="ORF">C1949_12705</name>
</gene>
<feature type="domain" description="Filamentous haemagglutinin FhaB/tRNA nuclease CdiA-like TPS" evidence="6">
    <location>
        <begin position="28"/>
        <end position="140"/>
    </location>
</feature>
<evidence type="ECO:0000256" key="4">
    <source>
        <dbReference type="SAM" id="MobiDB-lite"/>
    </source>
</evidence>
<dbReference type="PANTHER" id="PTHR12338">
    <property type="entry name" value="AUTOTRANSPORTER"/>
    <property type="match status" value="1"/>
</dbReference>
<feature type="region of interest" description="Disordered" evidence="4">
    <location>
        <begin position="1571"/>
        <end position="1593"/>
    </location>
</feature>
<evidence type="ECO:0000256" key="2">
    <source>
        <dbReference type="ARBA" id="ARBA00022525"/>
    </source>
</evidence>
<dbReference type="InterPro" id="IPR041286">
    <property type="entry name" value="MBG_2"/>
</dbReference>
<dbReference type="Pfam" id="PF05860">
    <property type="entry name" value="TPS"/>
    <property type="match status" value="1"/>
</dbReference>
<comment type="subcellular location">
    <subcellularLocation>
        <location evidence="1">Secreted</location>
    </subcellularLocation>
</comment>
<dbReference type="InterPro" id="IPR008638">
    <property type="entry name" value="FhaB/CdiA-like_TPS"/>
</dbReference>
<feature type="chain" id="PRO_5015154019" description="Filamentous haemagglutinin FhaB/tRNA nuclease CdiA-like TPS domain-containing protein" evidence="5">
    <location>
        <begin position="29"/>
        <end position="1608"/>
    </location>
</feature>
<dbReference type="SMART" id="SM00912">
    <property type="entry name" value="Haemagg_act"/>
    <property type="match status" value="1"/>
</dbReference>
<dbReference type="Proteomes" id="UP000243451">
    <property type="component" value="Unassembled WGS sequence"/>
</dbReference>
<accession>A0A2P4ETB7</accession>
<evidence type="ECO:0000256" key="5">
    <source>
        <dbReference type="SAM" id="SignalP"/>
    </source>
</evidence>
<evidence type="ECO:0000256" key="1">
    <source>
        <dbReference type="ARBA" id="ARBA00004613"/>
    </source>
</evidence>
<dbReference type="Gene3D" id="2.160.20.110">
    <property type="match status" value="1"/>
</dbReference>
<keyword evidence="2" id="KW-0964">Secreted</keyword>
<dbReference type="InterPro" id="IPR011050">
    <property type="entry name" value="Pectin_lyase_fold/virulence"/>
</dbReference>
<evidence type="ECO:0000256" key="3">
    <source>
        <dbReference type="ARBA" id="ARBA00022729"/>
    </source>
</evidence>
<dbReference type="Gene3D" id="2.160.20.10">
    <property type="entry name" value="Single-stranded right-handed beta-helix, Pectin lyase-like"/>
    <property type="match status" value="1"/>
</dbReference>
<comment type="caution">
    <text evidence="7">The sequence shown here is derived from an EMBL/GenBank/DDBJ whole genome shotgun (WGS) entry which is preliminary data.</text>
</comment>
<evidence type="ECO:0000259" key="6">
    <source>
        <dbReference type="SMART" id="SM00912"/>
    </source>
</evidence>
<feature type="compositionally biased region" description="Polar residues" evidence="4">
    <location>
        <begin position="1571"/>
        <end position="1584"/>
    </location>
</feature>
<dbReference type="InterPro" id="IPR050909">
    <property type="entry name" value="Bact_Autotransporter_VF"/>
</dbReference>
<dbReference type="EMBL" id="PPSK01000012">
    <property type="protein sequence ID" value="POB02536.1"/>
    <property type="molecule type" value="Genomic_DNA"/>
</dbReference>
<dbReference type="SUPFAM" id="SSF51126">
    <property type="entry name" value="Pectin lyase-like"/>
    <property type="match status" value="1"/>
</dbReference>